<feature type="DNA-binding region" description="H-T-H motif" evidence="4">
    <location>
        <begin position="50"/>
        <end position="69"/>
    </location>
</feature>
<reference evidence="7" key="1">
    <citation type="submission" date="2016-06" db="EMBL/GenBank/DDBJ databases">
        <title>Complete genome sequence of Actinoalloteichus fjordicus DSM 46855 (=ADI127-17), type strain of the new species Actinoalloteichus fjordicus.</title>
        <authorList>
            <person name="Ruckert C."/>
            <person name="Nouioui I."/>
            <person name="Willmese J."/>
            <person name="van Wezel G."/>
            <person name="Klenk H.-P."/>
            <person name="Kalinowski J."/>
            <person name="Zotchev S.B."/>
        </authorList>
    </citation>
    <scope>NUCLEOTIDE SEQUENCE [LARGE SCALE GENOMIC DNA]</scope>
    <source>
        <strain evidence="7">ADI127-7</strain>
    </source>
</reference>
<keyword evidence="1" id="KW-0805">Transcription regulation</keyword>
<keyword evidence="7" id="KW-1185">Reference proteome</keyword>
<evidence type="ECO:0000259" key="5">
    <source>
        <dbReference type="PROSITE" id="PS50977"/>
    </source>
</evidence>
<evidence type="ECO:0000313" key="6">
    <source>
        <dbReference type="EMBL" id="APU13311.1"/>
    </source>
</evidence>
<dbReference type="PROSITE" id="PS50977">
    <property type="entry name" value="HTH_TETR_2"/>
    <property type="match status" value="1"/>
</dbReference>
<evidence type="ECO:0000256" key="3">
    <source>
        <dbReference type="ARBA" id="ARBA00023163"/>
    </source>
</evidence>
<feature type="domain" description="HTH tetR-type" evidence="5">
    <location>
        <begin position="27"/>
        <end position="87"/>
    </location>
</feature>
<dbReference type="PANTHER" id="PTHR47506:SF1">
    <property type="entry name" value="HTH-TYPE TRANSCRIPTIONAL REGULATOR YJDC"/>
    <property type="match status" value="1"/>
</dbReference>
<dbReference type="InterPro" id="IPR009057">
    <property type="entry name" value="Homeodomain-like_sf"/>
</dbReference>
<evidence type="ECO:0000256" key="2">
    <source>
        <dbReference type="ARBA" id="ARBA00023125"/>
    </source>
</evidence>
<dbReference type="Proteomes" id="UP000185511">
    <property type="component" value="Chromosome"/>
</dbReference>
<evidence type="ECO:0000313" key="7">
    <source>
        <dbReference type="Proteomes" id="UP000185511"/>
    </source>
</evidence>
<dbReference type="AlphaFoldDB" id="A0AAC9PQZ7"/>
<dbReference type="InterPro" id="IPR001647">
    <property type="entry name" value="HTH_TetR"/>
</dbReference>
<name>A0AAC9PQZ7_9PSEU</name>
<evidence type="ECO:0000256" key="4">
    <source>
        <dbReference type="PROSITE-ProRule" id="PRU00335"/>
    </source>
</evidence>
<gene>
    <name evidence="6" type="ORF">UA74_06190</name>
</gene>
<dbReference type="EMBL" id="CP016076">
    <property type="protein sequence ID" value="APU13311.1"/>
    <property type="molecule type" value="Genomic_DNA"/>
</dbReference>
<dbReference type="SUPFAM" id="SSF46689">
    <property type="entry name" value="Homeodomain-like"/>
    <property type="match status" value="1"/>
</dbReference>
<dbReference type="Pfam" id="PF00440">
    <property type="entry name" value="TetR_N"/>
    <property type="match status" value="1"/>
</dbReference>
<dbReference type="GO" id="GO:0003677">
    <property type="term" value="F:DNA binding"/>
    <property type="evidence" value="ECO:0007669"/>
    <property type="project" value="UniProtKB-UniRule"/>
</dbReference>
<dbReference type="PRINTS" id="PR00455">
    <property type="entry name" value="HTHTETR"/>
</dbReference>
<evidence type="ECO:0000256" key="1">
    <source>
        <dbReference type="ARBA" id="ARBA00023015"/>
    </source>
</evidence>
<dbReference type="SUPFAM" id="SSF48498">
    <property type="entry name" value="Tetracyclin repressor-like, C-terminal domain"/>
    <property type="match status" value="1"/>
</dbReference>
<organism evidence="6 7">
    <name type="scientific">Actinoalloteichus fjordicus</name>
    <dbReference type="NCBI Taxonomy" id="1612552"/>
    <lineage>
        <taxon>Bacteria</taxon>
        <taxon>Bacillati</taxon>
        <taxon>Actinomycetota</taxon>
        <taxon>Actinomycetes</taxon>
        <taxon>Pseudonocardiales</taxon>
        <taxon>Pseudonocardiaceae</taxon>
        <taxon>Actinoalloteichus</taxon>
    </lineage>
</organism>
<dbReference type="PANTHER" id="PTHR47506">
    <property type="entry name" value="TRANSCRIPTIONAL REGULATORY PROTEIN"/>
    <property type="match status" value="1"/>
</dbReference>
<sequence>MLWSPCQLTGRYSHGMASMRSADEPLTPAGRLLLEVASNLFYRRGIHAVGVDMLASAAGVTKKTLYACFGSKDALVARYLRERDRRWREFLTARVAEHADSPKEALLASFDALQEWMDRADPRGCAFVNALAELPSADHPGHLAVLEHKRWLLDFLTDLAVAADLAEPEDLAGLILLLHEGALVSHATGSVPDAPRRARSVAASLVASATRRG</sequence>
<keyword evidence="2 4" id="KW-0238">DNA-binding</keyword>
<proteinExistence type="predicted"/>
<keyword evidence="3" id="KW-0804">Transcription</keyword>
<dbReference type="Gene3D" id="1.10.357.10">
    <property type="entry name" value="Tetracycline Repressor, domain 2"/>
    <property type="match status" value="1"/>
</dbReference>
<accession>A0AAC9PQZ7</accession>
<dbReference type="InterPro" id="IPR036271">
    <property type="entry name" value="Tet_transcr_reg_TetR-rel_C_sf"/>
</dbReference>
<dbReference type="KEGG" id="acad:UA74_06190"/>
<protein>
    <submittedName>
        <fullName evidence="6">Transcriptional regulator, TetR family</fullName>
    </submittedName>
</protein>